<keyword evidence="1" id="KW-1133">Transmembrane helix</keyword>
<dbReference type="Proteomes" id="UP000091918">
    <property type="component" value="Unassembled WGS sequence"/>
</dbReference>
<organism evidence="2 3">
    <name type="scientific">Emergomyces africanus</name>
    <dbReference type="NCBI Taxonomy" id="1955775"/>
    <lineage>
        <taxon>Eukaryota</taxon>
        <taxon>Fungi</taxon>
        <taxon>Dikarya</taxon>
        <taxon>Ascomycota</taxon>
        <taxon>Pezizomycotina</taxon>
        <taxon>Eurotiomycetes</taxon>
        <taxon>Eurotiomycetidae</taxon>
        <taxon>Onygenales</taxon>
        <taxon>Ajellomycetaceae</taxon>
        <taxon>Emergomyces</taxon>
    </lineage>
</organism>
<sequence length="343" mass="37997">MAPRRGGGFGGSFGGGSSASCSSSAFKSTNNQIYLGYFITFFVIDSVLLWMASRLFKLKRSYPLVRWPLMFSVILNVFIHGWNLLFLVLGECGATGLDLTAKLSLVPGFLSVISTSLLVGVVMVPICKRIHEVANRSPRLLVIIHGLWAAGFAVSYFIAACLFAAITVMEVSYSIYRRRWTLAGLVDGWNGVMTLASVVLLLGMLSTALNLVSPMSRCKVLQSSPLRCNILCLALSSVCFGAFFLVDRIVAYRVNWKRSSNYDMVIAYYAMEALYGVQSVPQEQPPHQANYAYPIQSNPPDAHVPLMQQYPQHSYPPVPSVLSYQQPHQLYDPHHQPVPAPYR</sequence>
<dbReference type="PROSITE" id="PS51257">
    <property type="entry name" value="PROKAR_LIPOPROTEIN"/>
    <property type="match status" value="1"/>
</dbReference>
<gene>
    <name evidence="2" type="ORF">ACJ72_03206</name>
</gene>
<proteinExistence type="predicted"/>
<feature type="transmembrane region" description="Helical" evidence="1">
    <location>
        <begin position="109"/>
        <end position="128"/>
    </location>
</feature>
<accession>A0A1B7P0B4</accession>
<name>A0A1B7P0B4_9EURO</name>
<comment type="caution">
    <text evidence="2">The sequence shown here is derived from an EMBL/GenBank/DDBJ whole genome shotgun (WGS) entry which is preliminary data.</text>
</comment>
<dbReference type="OrthoDB" id="4507588at2759"/>
<evidence type="ECO:0000313" key="2">
    <source>
        <dbReference type="EMBL" id="OAX82444.1"/>
    </source>
</evidence>
<evidence type="ECO:0000313" key="3">
    <source>
        <dbReference type="Proteomes" id="UP000091918"/>
    </source>
</evidence>
<feature type="transmembrane region" description="Helical" evidence="1">
    <location>
        <begin position="224"/>
        <end position="246"/>
    </location>
</feature>
<feature type="transmembrane region" description="Helical" evidence="1">
    <location>
        <begin position="64"/>
        <end position="89"/>
    </location>
</feature>
<feature type="transmembrane region" description="Helical" evidence="1">
    <location>
        <begin position="189"/>
        <end position="212"/>
    </location>
</feature>
<feature type="transmembrane region" description="Helical" evidence="1">
    <location>
        <begin position="33"/>
        <end position="52"/>
    </location>
</feature>
<keyword evidence="1" id="KW-0472">Membrane</keyword>
<keyword evidence="1" id="KW-0812">Transmembrane</keyword>
<dbReference type="AlphaFoldDB" id="A0A1B7P0B4"/>
<protein>
    <submittedName>
        <fullName evidence="2">Uncharacterized protein</fullName>
    </submittedName>
</protein>
<feature type="transmembrane region" description="Helical" evidence="1">
    <location>
        <begin position="140"/>
        <end position="169"/>
    </location>
</feature>
<evidence type="ECO:0000256" key="1">
    <source>
        <dbReference type="SAM" id="Phobius"/>
    </source>
</evidence>
<reference evidence="2 3" key="1">
    <citation type="submission" date="2015-07" db="EMBL/GenBank/DDBJ databases">
        <title>Emmonsia species relationships and genome sequence.</title>
        <authorList>
            <person name="Cuomo C.A."/>
            <person name="Schwartz I.S."/>
            <person name="Kenyon C."/>
            <person name="de Hoog G.S."/>
            <person name="Govender N.P."/>
            <person name="Botha A."/>
            <person name="Moreno L."/>
            <person name="de Vries M."/>
            <person name="Munoz J.F."/>
            <person name="Stielow J.B."/>
        </authorList>
    </citation>
    <scope>NUCLEOTIDE SEQUENCE [LARGE SCALE GENOMIC DNA]</scope>
    <source>
        <strain evidence="2 3">CBS 136260</strain>
    </source>
</reference>
<keyword evidence="3" id="KW-1185">Reference proteome</keyword>
<dbReference type="EMBL" id="LGUA01000305">
    <property type="protein sequence ID" value="OAX82444.1"/>
    <property type="molecule type" value="Genomic_DNA"/>
</dbReference>